<reference evidence="1 2" key="1">
    <citation type="journal article" date="2017" name="ISME J.">
        <title>Unveiling bifidobacterial biogeography across the mammalian branch of the tree of life.</title>
        <authorList>
            <person name="Milani C."/>
            <person name="Mangifesta M."/>
            <person name="Mancabelli L."/>
            <person name="Lugli G.A."/>
            <person name="James K."/>
            <person name="Duranti S."/>
            <person name="Turroni F."/>
            <person name="Ferrario C."/>
            <person name="Ossiprandi M.C."/>
            <person name="van Sinderen D."/>
            <person name="Ventura M."/>
        </authorList>
    </citation>
    <scope>NUCLEOTIDE SEQUENCE [LARGE SCALE GENOMIC DNA]</scope>
    <source>
        <strain evidence="1 2">70</strain>
    </source>
</reference>
<accession>A0A2A2EKT3</accession>
<dbReference type="Proteomes" id="UP000217986">
    <property type="component" value="Unassembled WGS sequence"/>
</dbReference>
<proteinExistence type="predicted"/>
<name>A0A2A2EKT3_9BIFI</name>
<comment type="caution">
    <text evidence="1">The sequence shown here is derived from an EMBL/GenBank/DDBJ whole genome shotgun (WGS) entry which is preliminary data.</text>
</comment>
<evidence type="ECO:0000313" key="2">
    <source>
        <dbReference type="Proteomes" id="UP000217986"/>
    </source>
</evidence>
<dbReference type="AlphaFoldDB" id="A0A2A2EKT3"/>
<dbReference type="EMBL" id="MVOG01000005">
    <property type="protein sequence ID" value="PAU69834.1"/>
    <property type="molecule type" value="Genomic_DNA"/>
</dbReference>
<evidence type="ECO:0000313" key="1">
    <source>
        <dbReference type="EMBL" id="PAU69834.1"/>
    </source>
</evidence>
<gene>
    <name evidence="1" type="ORF">B1400_0369</name>
</gene>
<protein>
    <submittedName>
        <fullName evidence="1">Uncharacterized protein</fullName>
    </submittedName>
</protein>
<organism evidence="1 2">
    <name type="scientific">Bifidobacterium italicum</name>
    <dbReference type="NCBI Taxonomy" id="1960968"/>
    <lineage>
        <taxon>Bacteria</taxon>
        <taxon>Bacillati</taxon>
        <taxon>Actinomycetota</taxon>
        <taxon>Actinomycetes</taxon>
        <taxon>Bifidobacteriales</taxon>
        <taxon>Bifidobacteriaceae</taxon>
        <taxon>Bifidobacterium</taxon>
    </lineage>
</organism>
<keyword evidence="2" id="KW-1185">Reference proteome</keyword>
<sequence length="173" mass="18086">MKRAPIPKMMSILIVLCVVITLCLTTIPYANATEASPELTAEQTESGVIATVRGAQFVKQDNGSVAIISNEGALLDTLPATYENKSIEYEIYRDNSLLARRGGAEGRTFYARRGPAFRSFDWGAYAGCIAKTSLGAGATAGISTIFTGAGAAAATAGGLIGGLVWGPIGCYRR</sequence>